<feature type="domain" description="HTH araC/xylS-type" evidence="9">
    <location>
        <begin position="176"/>
        <end position="274"/>
    </location>
</feature>
<dbReference type="PROSITE" id="PS50983">
    <property type="entry name" value="FE_B12_PBP"/>
    <property type="match status" value="1"/>
</dbReference>
<dbReference type="Proteomes" id="UP001161691">
    <property type="component" value="Unassembled WGS sequence"/>
</dbReference>
<dbReference type="EMBL" id="JAGRPV010000001">
    <property type="protein sequence ID" value="MDI4649149.1"/>
    <property type="molecule type" value="Genomic_DNA"/>
</dbReference>
<keyword evidence="12" id="KW-1185">Reference proteome</keyword>
<evidence type="ECO:0000256" key="2">
    <source>
        <dbReference type="ARBA" id="ARBA00008814"/>
    </source>
</evidence>
<proteinExistence type="inferred from homology"/>
<evidence type="ECO:0000256" key="4">
    <source>
        <dbReference type="ARBA" id="ARBA00022729"/>
    </source>
</evidence>
<evidence type="ECO:0000256" key="8">
    <source>
        <dbReference type="SAM" id="MobiDB-lite"/>
    </source>
</evidence>
<dbReference type="InterPro" id="IPR018062">
    <property type="entry name" value="HTH_AraC-typ_CS"/>
</dbReference>
<dbReference type="PROSITE" id="PS01124">
    <property type="entry name" value="HTH_ARAC_FAMILY_2"/>
    <property type="match status" value="1"/>
</dbReference>
<gene>
    <name evidence="11" type="ORF">KB449_29705</name>
</gene>
<keyword evidence="4" id="KW-0732">Signal</keyword>
<comment type="subcellular location">
    <subcellularLocation>
        <location evidence="1">Cell envelope</location>
    </subcellularLocation>
</comment>
<feature type="compositionally biased region" description="Low complexity" evidence="8">
    <location>
        <begin position="351"/>
        <end position="369"/>
    </location>
</feature>
<name>A0ABT6TT88_9BACL</name>
<accession>A0ABT6TT88</accession>
<dbReference type="InterPro" id="IPR018060">
    <property type="entry name" value="HTH_AraC"/>
</dbReference>
<evidence type="ECO:0000313" key="12">
    <source>
        <dbReference type="Proteomes" id="UP001161691"/>
    </source>
</evidence>
<dbReference type="Gene3D" id="3.40.50.1980">
    <property type="entry name" value="Nitrogenase molybdenum iron protein domain"/>
    <property type="match status" value="2"/>
</dbReference>
<dbReference type="PANTHER" id="PTHR30532">
    <property type="entry name" value="IRON III DICITRATE-BINDING PERIPLASMIC PROTEIN"/>
    <property type="match status" value="1"/>
</dbReference>
<keyword evidence="7" id="KW-0804">Transcription</keyword>
<dbReference type="InterPro" id="IPR009057">
    <property type="entry name" value="Homeodomain-like_sf"/>
</dbReference>
<dbReference type="RefSeq" id="WP_282911808.1">
    <property type="nucleotide sequence ID" value="NZ_JAGRPV010000001.1"/>
</dbReference>
<keyword evidence="5" id="KW-0805">Transcription regulation</keyword>
<dbReference type="InterPro" id="IPR002491">
    <property type="entry name" value="ABC_transptr_periplasmic_BD"/>
</dbReference>
<evidence type="ECO:0000259" key="9">
    <source>
        <dbReference type="PROSITE" id="PS01124"/>
    </source>
</evidence>
<evidence type="ECO:0000256" key="3">
    <source>
        <dbReference type="ARBA" id="ARBA00022448"/>
    </source>
</evidence>
<organism evidence="11 12">
    <name type="scientific">Cohnella hashimotonis</name>
    <dbReference type="NCBI Taxonomy" id="2826895"/>
    <lineage>
        <taxon>Bacteria</taxon>
        <taxon>Bacillati</taxon>
        <taxon>Bacillota</taxon>
        <taxon>Bacilli</taxon>
        <taxon>Bacillales</taxon>
        <taxon>Paenibacillaceae</taxon>
        <taxon>Cohnella</taxon>
    </lineage>
</organism>
<evidence type="ECO:0000256" key="5">
    <source>
        <dbReference type="ARBA" id="ARBA00023015"/>
    </source>
</evidence>
<dbReference type="PROSITE" id="PS00041">
    <property type="entry name" value="HTH_ARAC_FAMILY_1"/>
    <property type="match status" value="1"/>
</dbReference>
<keyword evidence="6" id="KW-0238">DNA-binding</keyword>
<dbReference type="SMART" id="SM00342">
    <property type="entry name" value="HTH_ARAC"/>
    <property type="match status" value="1"/>
</dbReference>
<feature type="region of interest" description="Disordered" evidence="8">
    <location>
        <begin position="349"/>
        <end position="369"/>
    </location>
</feature>
<sequence>MTESETIGDWASVPVKLLDIRLATLRRGEAFAPYRLPAHGFLLAARGEAQLLLCSRQVVHLRDQLLHVCKGDSLQIQCLSESYAYYLVLYKPVFKAEGGRVAKGRTSATASMTSNYDYRCPEPWQLRQLAEQLHRSWTEGGELERVLATGLFYQFVYEQFRQLRLAKEAHRSDLAELIAGYLRVHYRELASMDELVRAFHYSAHYLSRVFRRKYGTSPLGYLARTRMNRAKELLAETSMSIRDIAESVGYADMYYFNKQFKKQLGMTPVQSKMQVLGTTGSIRPKFAPESFIAQAADADYSVDDNDNCYHSSSIRSVNEVKVSNKPSMAASLLFGISLLLAACGGNGAGNGESAQSSQPASAKATTAAESSVQTRMYKDALKRETEIPVNPEHVVVVTYGGYLLPLGLSPAGADDATLKQYPEEMTGVTNIGEGLGKEEAIAALDPDLIIVPDYYDAADYENYAKIAPTIAVAWGGDPDVINTLRTMGDIMNRETEAEAWISEFEKKLQRIRDQIDVRIEPGTTALTFVYYDKEMLIGGEGGTLGKLIYQDYGFRMPDQLKQYADGGTALSLEAFIANPADYYFTQMREDEMEELTELFKDPLYSTLPAVKNNRIINVSREKWNYGPYRVDEAVDELIAQINKLQ</sequence>
<comment type="caution">
    <text evidence="11">The sequence shown here is derived from an EMBL/GenBank/DDBJ whole genome shotgun (WGS) entry which is preliminary data.</text>
</comment>
<dbReference type="InterPro" id="IPR051313">
    <property type="entry name" value="Bact_iron-sidero_bind"/>
</dbReference>
<evidence type="ECO:0000256" key="1">
    <source>
        <dbReference type="ARBA" id="ARBA00004196"/>
    </source>
</evidence>
<dbReference type="Pfam" id="PF12833">
    <property type="entry name" value="HTH_18"/>
    <property type="match status" value="1"/>
</dbReference>
<dbReference type="PANTHER" id="PTHR30532:SF26">
    <property type="entry name" value="IRON(3+)-HYDROXAMATE-BINDING PROTEIN FHUD"/>
    <property type="match status" value="1"/>
</dbReference>
<protein>
    <submittedName>
        <fullName evidence="11">ABC transporter substrate-binding protein</fullName>
    </submittedName>
</protein>
<evidence type="ECO:0000256" key="6">
    <source>
        <dbReference type="ARBA" id="ARBA00023125"/>
    </source>
</evidence>
<evidence type="ECO:0000313" key="11">
    <source>
        <dbReference type="EMBL" id="MDI4649149.1"/>
    </source>
</evidence>
<feature type="domain" description="Fe/B12 periplasmic-binding" evidence="10">
    <location>
        <begin position="393"/>
        <end position="645"/>
    </location>
</feature>
<evidence type="ECO:0000259" key="10">
    <source>
        <dbReference type="PROSITE" id="PS50983"/>
    </source>
</evidence>
<dbReference type="Pfam" id="PF01497">
    <property type="entry name" value="Peripla_BP_2"/>
    <property type="match status" value="1"/>
</dbReference>
<evidence type="ECO:0000256" key="7">
    <source>
        <dbReference type="ARBA" id="ARBA00023163"/>
    </source>
</evidence>
<dbReference type="Gene3D" id="1.10.10.60">
    <property type="entry name" value="Homeodomain-like"/>
    <property type="match status" value="2"/>
</dbReference>
<keyword evidence="3" id="KW-0813">Transport</keyword>
<reference evidence="11" key="1">
    <citation type="submission" date="2023-04" db="EMBL/GenBank/DDBJ databases">
        <title>Comparative genomic analysis of Cohnella hashimotonis sp. nov., isolated from the International Space Station.</title>
        <authorList>
            <person name="Venkateswaran K."/>
            <person name="Simpson A."/>
        </authorList>
    </citation>
    <scope>NUCLEOTIDE SEQUENCE</scope>
    <source>
        <strain evidence="11">F6_2S_P_1</strain>
    </source>
</reference>
<dbReference type="SUPFAM" id="SSF53807">
    <property type="entry name" value="Helical backbone' metal receptor"/>
    <property type="match status" value="1"/>
</dbReference>
<dbReference type="SUPFAM" id="SSF46689">
    <property type="entry name" value="Homeodomain-like"/>
    <property type="match status" value="2"/>
</dbReference>
<comment type="similarity">
    <text evidence="2">Belongs to the bacterial solute-binding protein 8 family.</text>
</comment>